<proteinExistence type="inferred from homology"/>
<sequence length="293" mass="33281">MNKIAIECINVTKRFELKKRRINKPLTAHKRMQFNGLENVSFRAHQGDVVAILGLNGSGKSTLSNIIADVTTPTSGKVKRLGTVSLLAINAGLKPALSGFENMRLKCLFHGLSEKESGVLLSQMVVFSELGDFLYQPVKSYSSGMKAKLGFSVAIHMNPDCLIIDEALAVGDQTFYQKCIDKINDFKAEGKTIFYVSHSLAQIRQLCNKALWLEGGRVRKYGPAKQVCDEYQQFVNDIKQLAVPVRENQQHQQMLKQTIPYEKIERKKIQVKWYTWLYLLFMTTFLITSIYYL</sequence>
<dbReference type="GO" id="GO:0140359">
    <property type="term" value="F:ABC-type transporter activity"/>
    <property type="evidence" value="ECO:0007669"/>
    <property type="project" value="InterPro"/>
</dbReference>
<dbReference type="CDD" id="cd03220">
    <property type="entry name" value="ABC_KpsT_Wzt"/>
    <property type="match status" value="1"/>
</dbReference>
<feature type="domain" description="ABC transporter" evidence="7">
    <location>
        <begin position="17"/>
        <end position="240"/>
    </location>
</feature>
<dbReference type="PANTHER" id="PTHR46743">
    <property type="entry name" value="TEICHOIC ACIDS EXPORT ATP-BINDING PROTEIN TAGH"/>
    <property type="match status" value="1"/>
</dbReference>
<evidence type="ECO:0000259" key="7">
    <source>
        <dbReference type="PROSITE" id="PS50893"/>
    </source>
</evidence>
<dbReference type="SUPFAM" id="SSF52540">
    <property type="entry name" value="P-loop containing nucleoside triphosphate hydrolases"/>
    <property type="match status" value="1"/>
</dbReference>
<keyword evidence="6" id="KW-1133">Transmembrane helix</keyword>
<evidence type="ECO:0000313" key="8">
    <source>
        <dbReference type="EMBL" id="EUJ42213.1"/>
    </source>
</evidence>
<gene>
    <name evidence="8" type="ORF">BCAMP_00410</name>
</gene>
<keyword evidence="6" id="KW-0472">Membrane</keyword>
<dbReference type="InterPro" id="IPR003593">
    <property type="entry name" value="AAA+_ATPase"/>
</dbReference>
<dbReference type="InterPro" id="IPR015860">
    <property type="entry name" value="ABC_transpr_TagH-like"/>
</dbReference>
<dbReference type="RefSeq" id="WP_035312779.1">
    <property type="nucleotide sequence ID" value="NZ_AODH01000001.1"/>
</dbReference>
<dbReference type="STRING" id="1265861.BCAMP_00410"/>
<evidence type="ECO:0000256" key="4">
    <source>
        <dbReference type="ARBA" id="ARBA00022840"/>
    </source>
</evidence>
<comment type="similarity">
    <text evidence="1">Belongs to the ABC transporter superfamily.</text>
</comment>
<dbReference type="GO" id="GO:0016020">
    <property type="term" value="C:membrane"/>
    <property type="evidence" value="ECO:0007669"/>
    <property type="project" value="InterPro"/>
</dbReference>
<evidence type="ECO:0000256" key="2">
    <source>
        <dbReference type="ARBA" id="ARBA00022448"/>
    </source>
</evidence>
<dbReference type="GO" id="GO:0005524">
    <property type="term" value="F:ATP binding"/>
    <property type="evidence" value="ECO:0007669"/>
    <property type="project" value="UniProtKB-KW"/>
</dbReference>
<evidence type="ECO:0000256" key="6">
    <source>
        <dbReference type="SAM" id="Phobius"/>
    </source>
</evidence>
<dbReference type="InterPro" id="IPR017871">
    <property type="entry name" value="ABC_transporter-like_CS"/>
</dbReference>
<feature type="transmembrane region" description="Helical" evidence="6">
    <location>
        <begin position="273"/>
        <end position="292"/>
    </location>
</feature>
<keyword evidence="5" id="KW-1278">Translocase</keyword>
<organism evidence="8 9">
    <name type="scientific">Brochothrix campestris FSL F6-1037</name>
    <dbReference type="NCBI Taxonomy" id="1265861"/>
    <lineage>
        <taxon>Bacteria</taxon>
        <taxon>Bacillati</taxon>
        <taxon>Bacillota</taxon>
        <taxon>Bacilli</taxon>
        <taxon>Bacillales</taxon>
        <taxon>Listeriaceae</taxon>
        <taxon>Brochothrix</taxon>
    </lineage>
</organism>
<keyword evidence="3" id="KW-0547">Nucleotide-binding</keyword>
<accession>W7DAC4</accession>
<keyword evidence="6" id="KW-0812">Transmembrane</keyword>
<dbReference type="AlphaFoldDB" id="W7DAC4"/>
<keyword evidence="2" id="KW-0813">Transport</keyword>
<dbReference type="Gene3D" id="3.40.50.300">
    <property type="entry name" value="P-loop containing nucleotide triphosphate hydrolases"/>
    <property type="match status" value="1"/>
</dbReference>
<dbReference type="InterPro" id="IPR050683">
    <property type="entry name" value="Bact_Polysacc_Export_ATP-bd"/>
</dbReference>
<dbReference type="InterPro" id="IPR003439">
    <property type="entry name" value="ABC_transporter-like_ATP-bd"/>
</dbReference>
<dbReference type="EMBL" id="AODH01000001">
    <property type="protein sequence ID" value="EUJ42213.1"/>
    <property type="molecule type" value="Genomic_DNA"/>
</dbReference>
<keyword evidence="4 8" id="KW-0067">ATP-binding</keyword>
<dbReference type="Pfam" id="PF00005">
    <property type="entry name" value="ABC_tran"/>
    <property type="match status" value="1"/>
</dbReference>
<evidence type="ECO:0000313" key="9">
    <source>
        <dbReference type="Proteomes" id="UP000019243"/>
    </source>
</evidence>
<evidence type="ECO:0000256" key="5">
    <source>
        <dbReference type="ARBA" id="ARBA00022967"/>
    </source>
</evidence>
<reference evidence="8 9" key="1">
    <citation type="submission" date="2012-12" db="EMBL/GenBank/DDBJ databases">
        <title>Novel taxa of Listeriaceae from agricultural environments in the United States.</title>
        <authorList>
            <person name="den Bakker H.C."/>
            <person name="Allred A."/>
            <person name="Warchocki S."/>
            <person name="Wright E.M."/>
            <person name="Burrell A."/>
            <person name="Nightingale K.K."/>
            <person name="Kephart D."/>
            <person name="Wiedmann M."/>
        </authorList>
    </citation>
    <scope>NUCLEOTIDE SEQUENCE [LARGE SCALE GENOMIC DNA]</scope>
    <source>
        <strain evidence="8 9">FSL F6-1037</strain>
    </source>
</reference>
<dbReference type="PANTHER" id="PTHR46743:SF2">
    <property type="entry name" value="TEICHOIC ACIDS EXPORT ATP-BINDING PROTEIN TAGH"/>
    <property type="match status" value="1"/>
</dbReference>
<dbReference type="Proteomes" id="UP000019243">
    <property type="component" value="Unassembled WGS sequence"/>
</dbReference>
<name>W7DAC4_9LIST</name>
<dbReference type="PROSITE" id="PS50893">
    <property type="entry name" value="ABC_TRANSPORTER_2"/>
    <property type="match status" value="1"/>
</dbReference>
<comment type="caution">
    <text evidence="8">The sequence shown here is derived from an EMBL/GenBank/DDBJ whole genome shotgun (WGS) entry which is preliminary data.</text>
</comment>
<dbReference type="GO" id="GO:0016887">
    <property type="term" value="F:ATP hydrolysis activity"/>
    <property type="evidence" value="ECO:0007669"/>
    <property type="project" value="InterPro"/>
</dbReference>
<dbReference type="InterPro" id="IPR027417">
    <property type="entry name" value="P-loop_NTPase"/>
</dbReference>
<dbReference type="PROSITE" id="PS00211">
    <property type="entry name" value="ABC_TRANSPORTER_1"/>
    <property type="match status" value="1"/>
</dbReference>
<dbReference type="PATRIC" id="fig|1265861.3.peg.79"/>
<evidence type="ECO:0000256" key="3">
    <source>
        <dbReference type="ARBA" id="ARBA00022741"/>
    </source>
</evidence>
<dbReference type="SMART" id="SM00382">
    <property type="entry name" value="AAA"/>
    <property type="match status" value="1"/>
</dbReference>
<evidence type="ECO:0000256" key="1">
    <source>
        <dbReference type="ARBA" id="ARBA00005417"/>
    </source>
</evidence>
<keyword evidence="9" id="KW-1185">Reference proteome</keyword>
<protein>
    <submittedName>
        <fullName evidence="8">Teichoic acids export protein ATP-binding subunit</fullName>
    </submittedName>
</protein>